<proteinExistence type="predicted"/>
<evidence type="ECO:0000259" key="1">
    <source>
        <dbReference type="PROSITE" id="PS51186"/>
    </source>
</evidence>
<dbReference type="InterPro" id="IPR051908">
    <property type="entry name" value="Ribosomal_N-acetyltransferase"/>
</dbReference>
<name>A0A4Y8KZ55_9BACT</name>
<dbReference type="STRING" id="1121485.GCA_000426485_03240"/>
<evidence type="ECO:0000313" key="2">
    <source>
        <dbReference type="EMBL" id="TFD95733.1"/>
    </source>
</evidence>
<dbReference type="GO" id="GO:1990189">
    <property type="term" value="F:protein N-terminal-serine acetyltransferase activity"/>
    <property type="evidence" value="ECO:0007669"/>
    <property type="project" value="TreeGrafter"/>
</dbReference>
<dbReference type="InterPro" id="IPR016181">
    <property type="entry name" value="Acyl_CoA_acyltransferase"/>
</dbReference>
<dbReference type="SUPFAM" id="SSF55729">
    <property type="entry name" value="Acyl-CoA N-acyltransferases (Nat)"/>
    <property type="match status" value="1"/>
</dbReference>
<dbReference type="OrthoDB" id="9788916at2"/>
<dbReference type="Proteomes" id="UP000297861">
    <property type="component" value="Unassembled WGS sequence"/>
</dbReference>
<comment type="caution">
    <text evidence="2">The sequence shown here is derived from an EMBL/GenBank/DDBJ whole genome shotgun (WGS) entry which is preliminary data.</text>
</comment>
<organism evidence="2 3">
    <name type="scientific">Dysgonomonas capnocytophagoides</name>
    <dbReference type="NCBI Taxonomy" id="45254"/>
    <lineage>
        <taxon>Bacteria</taxon>
        <taxon>Pseudomonadati</taxon>
        <taxon>Bacteroidota</taxon>
        <taxon>Bacteroidia</taxon>
        <taxon>Bacteroidales</taxon>
        <taxon>Dysgonomonadaceae</taxon>
        <taxon>Dysgonomonas</taxon>
    </lineage>
</organism>
<gene>
    <name evidence="2" type="ORF">E2605_11970</name>
</gene>
<dbReference type="Gene3D" id="3.40.630.30">
    <property type="match status" value="1"/>
</dbReference>
<dbReference type="InterPro" id="IPR000182">
    <property type="entry name" value="GNAT_dom"/>
</dbReference>
<accession>A0A4Y8KZ55</accession>
<keyword evidence="2" id="KW-0808">Transferase</keyword>
<dbReference type="PROSITE" id="PS51186">
    <property type="entry name" value="GNAT"/>
    <property type="match status" value="1"/>
</dbReference>
<feature type="domain" description="N-acetyltransferase" evidence="1">
    <location>
        <begin position="20"/>
        <end position="172"/>
    </location>
</feature>
<protein>
    <submittedName>
        <fullName evidence="2">N-acetyltransferase</fullName>
    </submittedName>
</protein>
<dbReference type="PANTHER" id="PTHR43441:SF12">
    <property type="entry name" value="RIBOSOMAL N-ACETYLTRANSFERASE YDAF-RELATED"/>
    <property type="match status" value="1"/>
</dbReference>
<dbReference type="EMBL" id="SOML01000007">
    <property type="protein sequence ID" value="TFD95733.1"/>
    <property type="molecule type" value="Genomic_DNA"/>
</dbReference>
<keyword evidence="3" id="KW-1185">Reference proteome</keyword>
<evidence type="ECO:0000313" key="3">
    <source>
        <dbReference type="Proteomes" id="UP000297861"/>
    </source>
</evidence>
<dbReference type="Pfam" id="PF13302">
    <property type="entry name" value="Acetyltransf_3"/>
    <property type="match status" value="1"/>
</dbReference>
<dbReference type="GO" id="GO:0005737">
    <property type="term" value="C:cytoplasm"/>
    <property type="evidence" value="ECO:0007669"/>
    <property type="project" value="TreeGrafter"/>
</dbReference>
<sequence length="175" mass="20359">MIEITENIRLKKISIDAIPLIFKALDTERKQLRTWLPFVDSTLKEDDTREFVQSAVEEDKPQFCIFYKKEFAGLVGFNNIDMLNKKAEVGYWLSTRFEGKGIMTRSVKELLMYGFTELDLNKIVIKAATENQRSRKVAQRLDFTLEGIERDGELLCDNQFTDLAIYGLLKKEFTI</sequence>
<reference evidence="2 3" key="1">
    <citation type="submission" date="2019-03" db="EMBL/GenBank/DDBJ databases">
        <title>San Antonio Military Medical Center submission to MRSN (WRAIR), pending publication.</title>
        <authorList>
            <person name="Blyth D.M."/>
            <person name="Mccarthy S.L."/>
            <person name="Schall S.E."/>
            <person name="Stam J.A."/>
            <person name="Ong A.C."/>
            <person name="Mcgann P.T."/>
        </authorList>
    </citation>
    <scope>NUCLEOTIDE SEQUENCE [LARGE SCALE GENOMIC DNA]</scope>
    <source>
        <strain evidence="2 3">MRSN571793</strain>
    </source>
</reference>
<dbReference type="GO" id="GO:0008999">
    <property type="term" value="F:protein-N-terminal-alanine acetyltransferase activity"/>
    <property type="evidence" value="ECO:0007669"/>
    <property type="project" value="TreeGrafter"/>
</dbReference>
<dbReference type="PANTHER" id="PTHR43441">
    <property type="entry name" value="RIBOSOMAL-PROTEIN-SERINE ACETYLTRANSFERASE"/>
    <property type="match status" value="1"/>
</dbReference>
<dbReference type="AlphaFoldDB" id="A0A4Y8KZ55"/>